<accession>A0A9P1MSY0</accession>
<gene>
    <name evidence="2" type="ORF">CAMP_LOCUS1409</name>
</gene>
<sequence>MNSTNICPDVVPKYYTVTLTLMTIISFPINSTGVWLVWFHSPQMGKFKYCLMYLQVITFMTENWSSYISPGYYFFPMLAGFNLSYLGELMTGHTTMVIWVFIFCFELPSLFICFMYRHDAAIGINNSKNTLKYLNYFTLFVAHLLPPFTATTLQLSLLTYDQKYNLLKTKYPQCLHFADNRLFEIYDWNINSWIAICGIGSFSLVLIVVSYGFGLVIHTMHILHKLRVHMSAETFKMHKSALISLSMQCVIPSLFLIVPMYTLLVIVAYQINDLHEYSNCAFFGICSHSCISTIVMITTNSKYLTTLRNKLKPGTIFQKVPIQKRSNSISVSMPRTMSIVQA</sequence>
<feature type="transmembrane region" description="Helical" evidence="1">
    <location>
        <begin position="281"/>
        <end position="300"/>
    </location>
</feature>
<keyword evidence="1" id="KW-1133">Transmembrane helix</keyword>
<organism evidence="2 3">
    <name type="scientific">Caenorhabditis angaria</name>
    <dbReference type="NCBI Taxonomy" id="860376"/>
    <lineage>
        <taxon>Eukaryota</taxon>
        <taxon>Metazoa</taxon>
        <taxon>Ecdysozoa</taxon>
        <taxon>Nematoda</taxon>
        <taxon>Chromadorea</taxon>
        <taxon>Rhabditida</taxon>
        <taxon>Rhabditina</taxon>
        <taxon>Rhabditomorpha</taxon>
        <taxon>Rhabditoidea</taxon>
        <taxon>Rhabditidae</taxon>
        <taxon>Peloderinae</taxon>
        <taxon>Caenorhabditis</taxon>
    </lineage>
</organism>
<evidence type="ECO:0000313" key="2">
    <source>
        <dbReference type="EMBL" id="CAI5438772.1"/>
    </source>
</evidence>
<comment type="caution">
    <text evidence="2">The sequence shown here is derived from an EMBL/GenBank/DDBJ whole genome shotgun (WGS) entry which is preliminary data.</text>
</comment>
<feature type="transmembrane region" description="Helical" evidence="1">
    <location>
        <begin position="193"/>
        <end position="220"/>
    </location>
</feature>
<keyword evidence="1" id="KW-0812">Transmembrane</keyword>
<feature type="transmembrane region" description="Helical" evidence="1">
    <location>
        <begin position="241"/>
        <end position="269"/>
    </location>
</feature>
<feature type="transmembrane region" description="Helical" evidence="1">
    <location>
        <begin position="95"/>
        <end position="116"/>
    </location>
</feature>
<evidence type="ECO:0008006" key="4">
    <source>
        <dbReference type="Google" id="ProtNLM"/>
    </source>
</evidence>
<feature type="transmembrane region" description="Helical" evidence="1">
    <location>
        <begin position="136"/>
        <end position="157"/>
    </location>
</feature>
<feature type="transmembrane region" description="Helical" evidence="1">
    <location>
        <begin position="14"/>
        <end position="39"/>
    </location>
</feature>
<feature type="transmembrane region" description="Helical" evidence="1">
    <location>
        <begin position="51"/>
        <end position="75"/>
    </location>
</feature>
<keyword evidence="1" id="KW-0472">Membrane</keyword>
<proteinExistence type="predicted"/>
<dbReference type="OrthoDB" id="5826569at2759"/>
<dbReference type="InterPro" id="IPR019429">
    <property type="entry name" value="7TM_GPCR_serpentine_rcpt_Sri"/>
</dbReference>
<dbReference type="Pfam" id="PF10327">
    <property type="entry name" value="7TM_GPCR_Sri"/>
    <property type="match status" value="1"/>
</dbReference>
<protein>
    <recommendedName>
        <fullName evidence="4">Serpentine Receptor, class I</fullName>
    </recommendedName>
</protein>
<keyword evidence="3" id="KW-1185">Reference proteome</keyword>
<dbReference type="AlphaFoldDB" id="A0A9P1MSY0"/>
<reference evidence="2" key="1">
    <citation type="submission" date="2022-11" db="EMBL/GenBank/DDBJ databases">
        <authorList>
            <person name="Kikuchi T."/>
        </authorList>
    </citation>
    <scope>NUCLEOTIDE SEQUENCE</scope>
    <source>
        <strain evidence="2">PS1010</strain>
    </source>
</reference>
<evidence type="ECO:0000256" key="1">
    <source>
        <dbReference type="SAM" id="Phobius"/>
    </source>
</evidence>
<dbReference type="PANTHER" id="PTHR46964">
    <property type="entry name" value="SERPENTINE RECEPTOR, CLASS I-RELATED"/>
    <property type="match status" value="1"/>
</dbReference>
<evidence type="ECO:0000313" key="3">
    <source>
        <dbReference type="Proteomes" id="UP001152747"/>
    </source>
</evidence>
<dbReference type="EMBL" id="CANHGI010000001">
    <property type="protein sequence ID" value="CAI5438772.1"/>
    <property type="molecule type" value="Genomic_DNA"/>
</dbReference>
<dbReference type="Proteomes" id="UP001152747">
    <property type="component" value="Unassembled WGS sequence"/>
</dbReference>
<name>A0A9P1MSY0_9PELO</name>